<name>A0AAQ3QEU3_9LILI</name>
<dbReference type="Proteomes" id="UP001327560">
    <property type="component" value="Chromosome 5"/>
</dbReference>
<feature type="compositionally biased region" description="Low complexity" evidence="1">
    <location>
        <begin position="171"/>
        <end position="182"/>
    </location>
</feature>
<evidence type="ECO:0000313" key="3">
    <source>
        <dbReference type="Proteomes" id="UP001327560"/>
    </source>
</evidence>
<feature type="compositionally biased region" description="Low complexity" evidence="1">
    <location>
        <begin position="27"/>
        <end position="38"/>
    </location>
</feature>
<dbReference type="AlphaFoldDB" id="A0AAQ3QEU3"/>
<proteinExistence type="predicted"/>
<organism evidence="2 3">
    <name type="scientific">Canna indica</name>
    <name type="common">Indian-shot</name>
    <dbReference type="NCBI Taxonomy" id="4628"/>
    <lineage>
        <taxon>Eukaryota</taxon>
        <taxon>Viridiplantae</taxon>
        <taxon>Streptophyta</taxon>
        <taxon>Embryophyta</taxon>
        <taxon>Tracheophyta</taxon>
        <taxon>Spermatophyta</taxon>
        <taxon>Magnoliopsida</taxon>
        <taxon>Liliopsida</taxon>
        <taxon>Zingiberales</taxon>
        <taxon>Cannaceae</taxon>
        <taxon>Canna</taxon>
    </lineage>
</organism>
<protein>
    <submittedName>
        <fullName evidence="2">Uncharacterized protein</fullName>
    </submittedName>
</protein>
<reference evidence="2 3" key="1">
    <citation type="submission" date="2023-10" db="EMBL/GenBank/DDBJ databases">
        <title>Chromosome-scale genome assembly provides insights into flower coloration mechanisms of Canna indica.</title>
        <authorList>
            <person name="Li C."/>
        </authorList>
    </citation>
    <scope>NUCLEOTIDE SEQUENCE [LARGE SCALE GENOMIC DNA]</scope>
    <source>
        <tissue evidence="2">Flower</tissue>
    </source>
</reference>
<gene>
    <name evidence="2" type="ORF">Cni_G17152</name>
</gene>
<accession>A0AAQ3QEU3</accession>
<feature type="region of interest" description="Disordered" evidence="1">
    <location>
        <begin position="1"/>
        <end position="39"/>
    </location>
</feature>
<sequence length="208" mass="22383">MEGSSSSSSSFSSIGDGLSKRKDANPSARSASSSSSSAGYFSTVIPPASAVISKELSHSDLCWTLNKQRAEARVVNARCSTAEATISLEINMFYEIHGWDLGIARNTNSCVAEMQFFGWDGCISGKSQGSPSKRQITQNKDGKPFYPNDSIESPNFGSSVHYGARDFYTSTSSTQTSETSESYITDGGSLGNPHAADRGEWWQGSLYY</sequence>
<keyword evidence="3" id="KW-1185">Reference proteome</keyword>
<dbReference type="EMBL" id="CP136894">
    <property type="protein sequence ID" value="WOL08399.1"/>
    <property type="molecule type" value="Genomic_DNA"/>
</dbReference>
<feature type="compositionally biased region" description="Low complexity" evidence="1">
    <location>
        <begin position="1"/>
        <end position="13"/>
    </location>
</feature>
<feature type="region of interest" description="Disordered" evidence="1">
    <location>
        <begin position="171"/>
        <end position="195"/>
    </location>
</feature>
<dbReference type="PANTHER" id="PTHR33738:SF8">
    <property type="entry name" value="OS05G0454500 PROTEIN"/>
    <property type="match status" value="1"/>
</dbReference>
<dbReference type="PANTHER" id="PTHR33738">
    <property type="entry name" value="EMB|CAB82975.1"/>
    <property type="match status" value="1"/>
</dbReference>
<evidence type="ECO:0000256" key="1">
    <source>
        <dbReference type="SAM" id="MobiDB-lite"/>
    </source>
</evidence>
<evidence type="ECO:0000313" key="2">
    <source>
        <dbReference type="EMBL" id="WOL08399.1"/>
    </source>
</evidence>